<proteinExistence type="predicted"/>
<keyword evidence="3" id="KW-0012">Acyltransferase</keyword>
<dbReference type="PANTHER" id="PTHR23028">
    <property type="entry name" value="ACETYLTRANSFERASE"/>
    <property type="match status" value="1"/>
</dbReference>
<feature type="transmembrane region" description="Helical" evidence="1">
    <location>
        <begin position="352"/>
        <end position="371"/>
    </location>
</feature>
<gene>
    <name evidence="3" type="ORF">DL347_21685</name>
</gene>
<keyword evidence="3" id="KW-0808">Transferase</keyword>
<feature type="transmembrane region" description="Helical" evidence="1">
    <location>
        <begin position="55"/>
        <end position="75"/>
    </location>
</feature>
<evidence type="ECO:0000313" key="4">
    <source>
        <dbReference type="Proteomes" id="UP000255541"/>
    </source>
</evidence>
<keyword evidence="1" id="KW-0812">Transmembrane</keyword>
<evidence type="ECO:0000313" key="3">
    <source>
        <dbReference type="EMBL" id="RDS89203.1"/>
    </source>
</evidence>
<dbReference type="Pfam" id="PF01757">
    <property type="entry name" value="Acyl_transf_3"/>
    <property type="match status" value="1"/>
</dbReference>
<feature type="transmembrane region" description="Helical" evidence="1">
    <location>
        <begin position="257"/>
        <end position="275"/>
    </location>
</feature>
<feature type="transmembrane region" description="Helical" evidence="1">
    <location>
        <begin position="281"/>
        <end position="306"/>
    </location>
</feature>
<keyword evidence="1" id="KW-1133">Transmembrane helix</keyword>
<dbReference type="InterPro" id="IPR050879">
    <property type="entry name" value="Acyltransferase_3"/>
</dbReference>
<feature type="transmembrane region" description="Helical" evidence="1">
    <location>
        <begin position="127"/>
        <end position="147"/>
    </location>
</feature>
<accession>A0A7Z6MUP0</accession>
<feature type="transmembrane region" description="Helical" evidence="1">
    <location>
        <begin position="178"/>
        <end position="197"/>
    </location>
</feature>
<dbReference type="InterPro" id="IPR002656">
    <property type="entry name" value="Acyl_transf_3_dom"/>
</dbReference>
<dbReference type="GO" id="GO:0016747">
    <property type="term" value="F:acyltransferase activity, transferring groups other than amino-acyl groups"/>
    <property type="evidence" value="ECO:0007669"/>
    <property type="project" value="InterPro"/>
</dbReference>
<reference evidence="3 4" key="1">
    <citation type="submission" date="2018-07" db="EMBL/GenBank/DDBJ databases">
        <title>Draft Genome Sequence of Pseudomonas fluorescens AHK-1 associated with canker disease of kiwifruit.</title>
        <authorList>
            <person name="Wu Z."/>
        </authorList>
    </citation>
    <scope>NUCLEOTIDE SEQUENCE [LARGE SCALE GENOMIC DNA]</scope>
    <source>
        <strain evidence="3 4">AHK-1</strain>
    </source>
</reference>
<evidence type="ECO:0000256" key="1">
    <source>
        <dbReference type="SAM" id="Phobius"/>
    </source>
</evidence>
<dbReference type="GO" id="GO:0009103">
    <property type="term" value="P:lipopolysaccharide biosynthetic process"/>
    <property type="evidence" value="ECO:0007669"/>
    <property type="project" value="TreeGrafter"/>
</dbReference>
<protein>
    <submittedName>
        <fullName evidence="3">Acyltransferase</fullName>
    </submittedName>
</protein>
<dbReference type="AlphaFoldDB" id="A0A7Z6MUP0"/>
<dbReference type="EMBL" id="QRBA01000012">
    <property type="protein sequence ID" value="RDS89203.1"/>
    <property type="molecule type" value="Genomic_DNA"/>
</dbReference>
<feature type="transmembrane region" description="Helical" evidence="1">
    <location>
        <begin position="227"/>
        <end position="245"/>
    </location>
</feature>
<feature type="transmembrane region" description="Helical" evidence="1">
    <location>
        <begin position="204"/>
        <end position="221"/>
    </location>
</feature>
<evidence type="ECO:0000259" key="2">
    <source>
        <dbReference type="Pfam" id="PF01757"/>
    </source>
</evidence>
<feature type="domain" description="Acyltransferase 3" evidence="2">
    <location>
        <begin position="51"/>
        <end position="367"/>
    </location>
</feature>
<dbReference type="Proteomes" id="UP000255541">
    <property type="component" value="Unassembled WGS sequence"/>
</dbReference>
<dbReference type="GO" id="GO:0016020">
    <property type="term" value="C:membrane"/>
    <property type="evidence" value="ECO:0007669"/>
    <property type="project" value="TreeGrafter"/>
</dbReference>
<keyword evidence="1" id="KW-0472">Membrane</keyword>
<name>A0A7Z6MUP0_PSEFL</name>
<sequence>MDTHKRSPSTNFTLATMRPLFSLTQPEFTCRICCCQIASRESESMLSKRINEIDLLRFIAAMAVVLFHYSFRGYYADDMTSMHYPALEPVAKYGYLGVELFFMISGFVILMSVSGESIRQFFVSRVTRLYPAFWACCTLTFLVSLAIGGEKYSPTFLNYFKNMTMLGGFFGVPSIDGVYWSLFVEMMFYSIIAALLAIRQMHRVEIFLILWIVATIVIEAIDIKPLRLLFITSYSCYFIAGAFFYKVWHAGATPKRMAAIIACLLITSYQSVMFVGTMDKIYGTGFSSVIACVINVLMFAVMYLVATGKTGVLKNKTWKTLGALTYPLYLIHQFVGFMIFNYFESAVNTHVLFWGVLALMLCVSYAVNVLVERKLSGPMKSALYKFLQVKSKKPVTLQNPT</sequence>
<feature type="transmembrane region" description="Helical" evidence="1">
    <location>
        <begin position="95"/>
        <end position="115"/>
    </location>
</feature>
<organism evidence="3 4">
    <name type="scientific">Pseudomonas fluorescens</name>
    <dbReference type="NCBI Taxonomy" id="294"/>
    <lineage>
        <taxon>Bacteria</taxon>
        <taxon>Pseudomonadati</taxon>
        <taxon>Pseudomonadota</taxon>
        <taxon>Gammaproteobacteria</taxon>
        <taxon>Pseudomonadales</taxon>
        <taxon>Pseudomonadaceae</taxon>
        <taxon>Pseudomonas</taxon>
    </lineage>
</organism>
<feature type="transmembrane region" description="Helical" evidence="1">
    <location>
        <begin position="318"/>
        <end position="340"/>
    </location>
</feature>
<dbReference type="PANTHER" id="PTHR23028:SF53">
    <property type="entry name" value="ACYL_TRANSF_3 DOMAIN-CONTAINING PROTEIN"/>
    <property type="match status" value="1"/>
</dbReference>
<comment type="caution">
    <text evidence="3">The sequence shown here is derived from an EMBL/GenBank/DDBJ whole genome shotgun (WGS) entry which is preliminary data.</text>
</comment>